<dbReference type="GO" id="GO:0031146">
    <property type="term" value="P:SCF-dependent proteasomal ubiquitin-dependent protein catabolic process"/>
    <property type="evidence" value="ECO:0007669"/>
    <property type="project" value="TreeGrafter"/>
</dbReference>
<evidence type="ECO:0000313" key="5">
    <source>
        <dbReference type="Proteomes" id="UP000262825"/>
    </source>
</evidence>
<sequence length="356" mass="41553">MNTIHNINNNTSALQLWENGISKETTGSMMDAIRFYRQALKLNPNIEKVYREKIRTEYEIEKKFKDNLTLTSDQNALVAGEETDQIEENTTKDAIVPCFILDMLPPEILSQIIGEVIKLSSESWVNLSLSCHMFNRLCFSHKYATFSFLVASQIIYKKQVYSYDIFHTLSPIEQVEFNKVLNEQYTDNYYRMLQDRPFIKFEGVYISVNNYLRYGAIPEGSSSLLNPIHMITYYRYLRFYPDGTCLRLVSPIEPSVMTINNLHKTEDSSSIFKDLAVCKWSINTEMSDMVTIIRYTKKYTFVEKLRIRNQGLKIHHKLKWIESFALDTTSGEKSVFNLKTEKPFFFSRVRSYVSGG</sequence>
<dbReference type="Proteomes" id="UP000262825">
    <property type="component" value="Unassembled WGS sequence"/>
</dbReference>
<dbReference type="Pfam" id="PF19270">
    <property type="entry name" value="FBO_C"/>
    <property type="match status" value="1"/>
</dbReference>
<organism evidence="4 5">
    <name type="scientific">Saccharomycodes ludwigii</name>
    <dbReference type="NCBI Taxonomy" id="36035"/>
    <lineage>
        <taxon>Eukaryota</taxon>
        <taxon>Fungi</taxon>
        <taxon>Dikarya</taxon>
        <taxon>Ascomycota</taxon>
        <taxon>Saccharomycotina</taxon>
        <taxon>Saccharomycetes</taxon>
        <taxon>Saccharomycodales</taxon>
        <taxon>Saccharomycodaceae</taxon>
        <taxon>Saccharomycodes</taxon>
    </lineage>
</organism>
<evidence type="ECO:0000259" key="3">
    <source>
        <dbReference type="Pfam" id="PF19270"/>
    </source>
</evidence>
<dbReference type="PROSITE" id="PS50005">
    <property type="entry name" value="TPR"/>
    <property type="match status" value="1"/>
</dbReference>
<dbReference type="VEuPathDB" id="FungiDB:SCODWIG_00569"/>
<dbReference type="AlphaFoldDB" id="A0A376B2A2"/>
<feature type="domain" description="F-box protein Hrt3/FBXO9 C-terminal" evidence="3">
    <location>
        <begin position="179"/>
        <end position="309"/>
    </location>
</feature>
<dbReference type="GO" id="GO:0005737">
    <property type="term" value="C:cytoplasm"/>
    <property type="evidence" value="ECO:0007669"/>
    <property type="project" value="TreeGrafter"/>
</dbReference>
<dbReference type="InterPro" id="IPR019734">
    <property type="entry name" value="TPR_rpt"/>
</dbReference>
<feature type="repeat" description="TPR" evidence="2">
    <location>
        <begin position="13"/>
        <end position="46"/>
    </location>
</feature>
<keyword evidence="5" id="KW-1185">Reference proteome</keyword>
<reference evidence="5" key="1">
    <citation type="submission" date="2018-06" db="EMBL/GenBank/DDBJ databases">
        <authorList>
            <person name="Guldener U."/>
        </authorList>
    </citation>
    <scope>NUCLEOTIDE SEQUENCE [LARGE SCALE GENOMIC DNA]</scope>
    <source>
        <strain evidence="5">UTAD17</strain>
    </source>
</reference>
<dbReference type="EMBL" id="UFAJ01000050">
    <property type="protein sequence ID" value="SSD58808.1"/>
    <property type="molecule type" value="Genomic_DNA"/>
</dbReference>
<evidence type="ECO:0000256" key="1">
    <source>
        <dbReference type="ARBA" id="ARBA00022786"/>
    </source>
</evidence>
<dbReference type="InterPro" id="IPR045464">
    <property type="entry name" value="Hrt3/FBXO9_C"/>
</dbReference>
<accession>A0A376B2A2</accession>
<gene>
    <name evidence="4" type="ORF">SCODWIG_00569</name>
</gene>
<dbReference type="PANTHER" id="PTHR12874">
    <property type="entry name" value="F-BOX ONLY PROTEIN 48-RELATED"/>
    <property type="match status" value="1"/>
</dbReference>
<name>A0A376B2A2_9ASCO</name>
<dbReference type="GO" id="GO:0019005">
    <property type="term" value="C:SCF ubiquitin ligase complex"/>
    <property type="evidence" value="ECO:0007669"/>
    <property type="project" value="TreeGrafter"/>
</dbReference>
<keyword evidence="2" id="KW-0802">TPR repeat</keyword>
<dbReference type="PANTHER" id="PTHR12874:SF9">
    <property type="entry name" value="F-BOX ONLY PROTEIN 48"/>
    <property type="match status" value="1"/>
</dbReference>
<dbReference type="CDD" id="cd09917">
    <property type="entry name" value="F-box_SF"/>
    <property type="match status" value="1"/>
</dbReference>
<protein>
    <submittedName>
        <fullName evidence="4">Related to F-box protein HRT3</fullName>
    </submittedName>
</protein>
<proteinExistence type="predicted"/>
<keyword evidence="1" id="KW-0833">Ubl conjugation pathway</keyword>
<evidence type="ECO:0000313" key="4">
    <source>
        <dbReference type="EMBL" id="SSD58808.1"/>
    </source>
</evidence>
<evidence type="ECO:0000256" key="2">
    <source>
        <dbReference type="PROSITE-ProRule" id="PRU00339"/>
    </source>
</evidence>